<organism evidence="1 2">
    <name type="scientific">Candidatus Nitrosacidococcus tergens</name>
    <dbReference type="NCBI Taxonomy" id="553981"/>
    <lineage>
        <taxon>Bacteria</taxon>
        <taxon>Pseudomonadati</taxon>
        <taxon>Pseudomonadota</taxon>
        <taxon>Gammaproteobacteria</taxon>
        <taxon>Chromatiales</taxon>
        <taxon>Chromatiaceae</taxon>
        <taxon>Candidatus Nitrosacidococcus</taxon>
    </lineage>
</organism>
<evidence type="ECO:0000313" key="1">
    <source>
        <dbReference type="EMBL" id="CAB1275805.1"/>
    </source>
</evidence>
<name>A0A7G1Q9B0_9GAMM</name>
<accession>A0A7G1Q9B0</accession>
<dbReference type="KEGG" id="ntg:NSCAC_0851"/>
<sequence>MHEYEVDNLLNLYDKIYGYVPILFGTFNQVKIYLSSTKLNK</sequence>
<dbReference type="AlphaFoldDB" id="A0A7G1Q9B0"/>
<protein>
    <submittedName>
        <fullName evidence="1">Uncharacterized protein</fullName>
    </submittedName>
</protein>
<dbReference type="Proteomes" id="UP000516072">
    <property type="component" value="Chromosome"/>
</dbReference>
<evidence type="ECO:0000313" key="2">
    <source>
        <dbReference type="Proteomes" id="UP000516072"/>
    </source>
</evidence>
<proteinExistence type="predicted"/>
<gene>
    <name evidence="1" type="ORF">NSCAC_0851</name>
</gene>
<reference evidence="1 2" key="1">
    <citation type="submission" date="2020-03" db="EMBL/GenBank/DDBJ databases">
        <authorList>
            <person name="Picone N."/>
        </authorList>
    </citation>
    <scope>NUCLEOTIDE SEQUENCE [LARGE SCALE GENOMIC DNA]</scope>
    <source>
        <strain evidence="1">NSCAC1</strain>
    </source>
</reference>
<keyword evidence="2" id="KW-1185">Reference proteome</keyword>
<dbReference type="EMBL" id="LR778175">
    <property type="protein sequence ID" value="CAB1275805.1"/>
    <property type="molecule type" value="Genomic_DNA"/>
</dbReference>